<organism evidence="2 3">
    <name type="scientific">Trichodelitschia bisporula</name>
    <dbReference type="NCBI Taxonomy" id="703511"/>
    <lineage>
        <taxon>Eukaryota</taxon>
        <taxon>Fungi</taxon>
        <taxon>Dikarya</taxon>
        <taxon>Ascomycota</taxon>
        <taxon>Pezizomycotina</taxon>
        <taxon>Dothideomycetes</taxon>
        <taxon>Dothideomycetes incertae sedis</taxon>
        <taxon>Phaeotrichales</taxon>
        <taxon>Phaeotrichaceae</taxon>
        <taxon>Trichodelitschia</taxon>
    </lineage>
</organism>
<name>A0A6G1HYC4_9PEZI</name>
<protein>
    <submittedName>
        <fullName evidence="2">Uncharacterized protein</fullName>
    </submittedName>
</protein>
<keyword evidence="3" id="KW-1185">Reference proteome</keyword>
<evidence type="ECO:0000256" key="1">
    <source>
        <dbReference type="SAM" id="MobiDB-lite"/>
    </source>
</evidence>
<accession>A0A6G1HYC4</accession>
<dbReference type="EMBL" id="ML996694">
    <property type="protein sequence ID" value="KAF2400911.1"/>
    <property type="molecule type" value="Genomic_DNA"/>
</dbReference>
<feature type="region of interest" description="Disordered" evidence="1">
    <location>
        <begin position="167"/>
        <end position="199"/>
    </location>
</feature>
<evidence type="ECO:0000313" key="2">
    <source>
        <dbReference type="EMBL" id="KAF2400911.1"/>
    </source>
</evidence>
<evidence type="ECO:0000313" key="3">
    <source>
        <dbReference type="Proteomes" id="UP000799640"/>
    </source>
</evidence>
<gene>
    <name evidence="2" type="ORF">EJ06DRAFT_521576</name>
</gene>
<reference evidence="2" key="1">
    <citation type="journal article" date="2020" name="Stud. Mycol.">
        <title>101 Dothideomycetes genomes: a test case for predicting lifestyles and emergence of pathogens.</title>
        <authorList>
            <person name="Haridas S."/>
            <person name="Albert R."/>
            <person name="Binder M."/>
            <person name="Bloem J."/>
            <person name="Labutti K."/>
            <person name="Salamov A."/>
            <person name="Andreopoulos B."/>
            <person name="Baker S."/>
            <person name="Barry K."/>
            <person name="Bills G."/>
            <person name="Bluhm B."/>
            <person name="Cannon C."/>
            <person name="Castanera R."/>
            <person name="Culley D."/>
            <person name="Daum C."/>
            <person name="Ezra D."/>
            <person name="Gonzalez J."/>
            <person name="Henrissat B."/>
            <person name="Kuo A."/>
            <person name="Liang C."/>
            <person name="Lipzen A."/>
            <person name="Lutzoni F."/>
            <person name="Magnuson J."/>
            <person name="Mondo S."/>
            <person name="Nolan M."/>
            <person name="Ohm R."/>
            <person name="Pangilinan J."/>
            <person name="Park H.-J."/>
            <person name="Ramirez L."/>
            <person name="Alfaro M."/>
            <person name="Sun H."/>
            <person name="Tritt A."/>
            <person name="Yoshinaga Y."/>
            <person name="Zwiers L.-H."/>
            <person name="Turgeon B."/>
            <person name="Goodwin S."/>
            <person name="Spatafora J."/>
            <person name="Crous P."/>
            <person name="Grigoriev I."/>
        </authorList>
    </citation>
    <scope>NUCLEOTIDE SEQUENCE</scope>
    <source>
        <strain evidence="2">CBS 262.69</strain>
    </source>
</reference>
<proteinExistence type="predicted"/>
<dbReference type="Proteomes" id="UP000799640">
    <property type="component" value="Unassembled WGS sequence"/>
</dbReference>
<sequence>MSGGPRSLVMSRLFGSVPGRRPLIPAVPRFIDHADLTLGVPGITYTSAIPAASRLFDHAASLAACPSRTPGSAHSKHHSPAVHHTRPVVRRYSLNLPERIPDGQAAAPCSCFWLEFHSTHPPVSDNATGSRNYWRRLRRHSHHTFSRYCAPPWAVNQSHRFWVPGPPWLQKHGPRSGGGESGPESEEHMQSGLRLPWKT</sequence>
<dbReference type="AlphaFoldDB" id="A0A6G1HYC4"/>